<dbReference type="EMBL" id="KQ982662">
    <property type="protein sequence ID" value="KYQ52611.1"/>
    <property type="molecule type" value="Genomic_DNA"/>
</dbReference>
<dbReference type="AlphaFoldDB" id="A0A151WY37"/>
<name>A0A151WY37_9HYME</name>
<sequence length="107" mass="12493">MAAGAVNDSFLRRYNKRPRLRMVTKGGMRTKDEKGVEAEPDERSRSVKMRNDEGTIRMTPRRRVGGYCSVERPEISRERSPEESIARLDNHERDRDRIARTELEDSD</sequence>
<evidence type="ECO:0000313" key="2">
    <source>
        <dbReference type="EMBL" id="KYQ52611.1"/>
    </source>
</evidence>
<feature type="region of interest" description="Disordered" evidence="1">
    <location>
        <begin position="72"/>
        <end position="107"/>
    </location>
</feature>
<dbReference type="Proteomes" id="UP000075809">
    <property type="component" value="Unassembled WGS sequence"/>
</dbReference>
<feature type="region of interest" description="Disordered" evidence="1">
    <location>
        <begin position="27"/>
        <end position="46"/>
    </location>
</feature>
<evidence type="ECO:0000256" key="1">
    <source>
        <dbReference type="SAM" id="MobiDB-lite"/>
    </source>
</evidence>
<protein>
    <submittedName>
        <fullName evidence="2">Uncharacterized protein</fullName>
    </submittedName>
</protein>
<keyword evidence="3" id="KW-1185">Reference proteome</keyword>
<gene>
    <name evidence="2" type="ORF">ALC60_08219</name>
</gene>
<proteinExistence type="predicted"/>
<evidence type="ECO:0000313" key="3">
    <source>
        <dbReference type="Proteomes" id="UP000075809"/>
    </source>
</evidence>
<reference evidence="2 3" key="1">
    <citation type="submission" date="2015-09" db="EMBL/GenBank/DDBJ databases">
        <title>Trachymyrmex zeteki WGS genome.</title>
        <authorList>
            <person name="Nygaard S."/>
            <person name="Hu H."/>
            <person name="Boomsma J."/>
            <person name="Zhang G."/>
        </authorList>
    </citation>
    <scope>NUCLEOTIDE SEQUENCE [LARGE SCALE GENOMIC DNA]</scope>
    <source>
        <strain evidence="2">Tzet28-1</strain>
        <tissue evidence="2">Whole body</tissue>
    </source>
</reference>
<feature type="compositionally biased region" description="Basic and acidic residues" evidence="1">
    <location>
        <begin position="29"/>
        <end position="46"/>
    </location>
</feature>
<organism evidence="2 3">
    <name type="scientific">Mycetomoellerius zeteki</name>
    <dbReference type="NCBI Taxonomy" id="64791"/>
    <lineage>
        <taxon>Eukaryota</taxon>
        <taxon>Metazoa</taxon>
        <taxon>Ecdysozoa</taxon>
        <taxon>Arthropoda</taxon>
        <taxon>Hexapoda</taxon>
        <taxon>Insecta</taxon>
        <taxon>Pterygota</taxon>
        <taxon>Neoptera</taxon>
        <taxon>Endopterygota</taxon>
        <taxon>Hymenoptera</taxon>
        <taxon>Apocrita</taxon>
        <taxon>Aculeata</taxon>
        <taxon>Formicoidea</taxon>
        <taxon>Formicidae</taxon>
        <taxon>Myrmicinae</taxon>
        <taxon>Mycetomoellerius</taxon>
    </lineage>
</organism>
<accession>A0A151WY37</accession>